<sequence>MGESPLSRVVVPELSKKTDHPLHQIAESPTHKLVLKQWLKEEDLVLRRISIKELQLTAIRRDITFLYCSFFSLHSFLLLLLLAGDSSSSCKRSWVPCICSLACSAAIGWAVMYKTDVEKHNEMLLEREKEDGVLLMKCVNELKKKGLEFDLLKEVDALRRAKSLRGGTRATVVKRWSQRYLSTGALIAFSCVFFALMWYLLCT</sequence>
<dbReference type="RefSeq" id="XP_039113750.1">
    <property type="nucleotide sequence ID" value="XM_039257816.1"/>
</dbReference>
<protein>
    <submittedName>
        <fullName evidence="3">Uncharacterized protein LOC120249313</fullName>
    </submittedName>
</protein>
<dbReference type="Proteomes" id="UP001515500">
    <property type="component" value="Chromosome 19"/>
</dbReference>
<proteinExistence type="predicted"/>
<dbReference type="AlphaFoldDB" id="A0AB40AFR9"/>
<organism evidence="2 3">
    <name type="scientific">Dioscorea cayennensis subsp. rotundata</name>
    <name type="common">White Guinea yam</name>
    <name type="synonym">Dioscorea rotundata</name>
    <dbReference type="NCBI Taxonomy" id="55577"/>
    <lineage>
        <taxon>Eukaryota</taxon>
        <taxon>Viridiplantae</taxon>
        <taxon>Streptophyta</taxon>
        <taxon>Embryophyta</taxon>
        <taxon>Tracheophyta</taxon>
        <taxon>Spermatophyta</taxon>
        <taxon>Magnoliopsida</taxon>
        <taxon>Liliopsida</taxon>
        <taxon>Dioscoreales</taxon>
        <taxon>Dioscoreaceae</taxon>
        <taxon>Dioscorea</taxon>
    </lineage>
</organism>
<accession>A0AB40AFR9</accession>
<keyword evidence="2" id="KW-1185">Reference proteome</keyword>
<keyword evidence="1" id="KW-1133">Transmembrane helix</keyword>
<feature type="transmembrane region" description="Helical" evidence="1">
    <location>
        <begin position="93"/>
        <end position="113"/>
    </location>
</feature>
<feature type="transmembrane region" description="Helical" evidence="1">
    <location>
        <begin position="63"/>
        <end position="81"/>
    </location>
</feature>
<keyword evidence="1" id="KW-0812">Transmembrane</keyword>
<evidence type="ECO:0000313" key="2">
    <source>
        <dbReference type="Proteomes" id="UP001515500"/>
    </source>
</evidence>
<evidence type="ECO:0000256" key="1">
    <source>
        <dbReference type="SAM" id="Phobius"/>
    </source>
</evidence>
<gene>
    <name evidence="3" type="primary">LOC120249313</name>
</gene>
<keyword evidence="1" id="KW-0472">Membrane</keyword>
<reference evidence="3" key="1">
    <citation type="submission" date="2025-08" db="UniProtKB">
        <authorList>
            <consortium name="RefSeq"/>
        </authorList>
    </citation>
    <scope>IDENTIFICATION</scope>
</reference>
<dbReference type="PANTHER" id="PTHR33287:SF11">
    <property type="entry name" value="OS03G0778400 PROTEIN"/>
    <property type="match status" value="1"/>
</dbReference>
<dbReference type="GeneID" id="120249313"/>
<dbReference type="PANTHER" id="PTHR33287">
    <property type="entry name" value="OS03G0453550 PROTEIN"/>
    <property type="match status" value="1"/>
</dbReference>
<name>A0AB40AFR9_DIOCR</name>
<feature type="transmembrane region" description="Helical" evidence="1">
    <location>
        <begin position="180"/>
        <end position="201"/>
    </location>
</feature>
<evidence type="ECO:0000313" key="3">
    <source>
        <dbReference type="RefSeq" id="XP_039113750.1"/>
    </source>
</evidence>